<evidence type="ECO:0000256" key="3">
    <source>
        <dbReference type="ARBA" id="ARBA00022448"/>
    </source>
</evidence>
<feature type="transmembrane region" description="Helical" evidence="8">
    <location>
        <begin position="304"/>
        <end position="324"/>
    </location>
</feature>
<comment type="similarity">
    <text evidence="2">Belongs to the binding-protein-dependent transport system permease family. HisMQ subfamily.</text>
</comment>
<dbReference type="PANTHER" id="PTHR30614">
    <property type="entry name" value="MEMBRANE COMPONENT OF AMINO ACID ABC TRANSPORTER"/>
    <property type="match status" value="1"/>
</dbReference>
<dbReference type="GO" id="GO:0006865">
    <property type="term" value="P:amino acid transport"/>
    <property type="evidence" value="ECO:0007669"/>
    <property type="project" value="TreeGrafter"/>
</dbReference>
<dbReference type="InterPro" id="IPR043429">
    <property type="entry name" value="ArtM/GltK/GlnP/TcyL/YhdX-like"/>
</dbReference>
<feature type="transmembrane region" description="Helical" evidence="8">
    <location>
        <begin position="136"/>
        <end position="159"/>
    </location>
</feature>
<comment type="subcellular location">
    <subcellularLocation>
        <location evidence="1">Cell inner membrane</location>
        <topology evidence="1">Multi-pass membrane protein</topology>
    </subcellularLocation>
    <subcellularLocation>
        <location evidence="8">Cell membrane</location>
        <topology evidence="8">Multi-pass membrane protein</topology>
    </subcellularLocation>
</comment>
<dbReference type="Gene3D" id="1.10.3720.10">
    <property type="entry name" value="MetI-like"/>
    <property type="match status" value="1"/>
</dbReference>
<keyword evidence="6 8" id="KW-1133">Transmembrane helix</keyword>
<dbReference type="PANTHER" id="PTHR30614:SF41">
    <property type="entry name" value="INNER MEMBRANE AMINO-ACID ABC TRANSPORTER PERMEASE PROTEIN YHDY"/>
    <property type="match status" value="1"/>
</dbReference>
<keyword evidence="3 8" id="KW-0813">Transport</keyword>
<dbReference type="RefSeq" id="WP_127071168.1">
    <property type="nucleotide sequence ID" value="NZ_BMKB01000003.1"/>
</dbReference>
<keyword evidence="5 8" id="KW-0812">Transmembrane</keyword>
<evidence type="ECO:0000259" key="10">
    <source>
        <dbReference type="PROSITE" id="PS50928"/>
    </source>
</evidence>
<dbReference type="GO" id="GO:0022857">
    <property type="term" value="F:transmembrane transporter activity"/>
    <property type="evidence" value="ECO:0007669"/>
    <property type="project" value="InterPro"/>
</dbReference>
<feature type="transmembrane region" description="Helical" evidence="8">
    <location>
        <begin position="40"/>
        <end position="60"/>
    </location>
</feature>
<feature type="transmembrane region" description="Helical" evidence="8">
    <location>
        <begin position="81"/>
        <end position="101"/>
    </location>
</feature>
<evidence type="ECO:0000256" key="7">
    <source>
        <dbReference type="ARBA" id="ARBA00023136"/>
    </source>
</evidence>
<dbReference type="InterPro" id="IPR010065">
    <property type="entry name" value="AA_ABC_transptr_permease_3TM"/>
</dbReference>
<dbReference type="Proteomes" id="UP000596977">
    <property type="component" value="Unassembled WGS sequence"/>
</dbReference>
<dbReference type="NCBIfam" id="TIGR01726">
    <property type="entry name" value="HEQRo_perm_3TM"/>
    <property type="match status" value="1"/>
</dbReference>
<comment type="caution">
    <text evidence="11">The sequence shown here is derived from an EMBL/GenBank/DDBJ whole genome shotgun (WGS) entry which is preliminary data.</text>
</comment>
<evidence type="ECO:0000256" key="6">
    <source>
        <dbReference type="ARBA" id="ARBA00022989"/>
    </source>
</evidence>
<dbReference type="GO" id="GO:0043190">
    <property type="term" value="C:ATP-binding cassette (ABC) transporter complex"/>
    <property type="evidence" value="ECO:0007669"/>
    <property type="project" value="InterPro"/>
</dbReference>
<dbReference type="EMBL" id="BMKB01000003">
    <property type="protein sequence ID" value="GGA51606.1"/>
    <property type="molecule type" value="Genomic_DNA"/>
</dbReference>
<feature type="transmembrane region" description="Helical" evidence="8">
    <location>
        <begin position="171"/>
        <end position="194"/>
    </location>
</feature>
<evidence type="ECO:0000256" key="5">
    <source>
        <dbReference type="ARBA" id="ARBA00022692"/>
    </source>
</evidence>
<dbReference type="InterPro" id="IPR000515">
    <property type="entry name" value="MetI-like"/>
</dbReference>
<dbReference type="Pfam" id="PF00528">
    <property type="entry name" value="BPD_transp_1"/>
    <property type="match status" value="1"/>
</dbReference>
<organism evidence="11 12">
    <name type="scientific">Pelagibacterium lentulum</name>
    <dbReference type="NCBI Taxonomy" id="2029865"/>
    <lineage>
        <taxon>Bacteria</taxon>
        <taxon>Pseudomonadati</taxon>
        <taxon>Pseudomonadota</taxon>
        <taxon>Alphaproteobacteria</taxon>
        <taxon>Hyphomicrobiales</taxon>
        <taxon>Devosiaceae</taxon>
        <taxon>Pelagibacterium</taxon>
    </lineage>
</organism>
<dbReference type="CDD" id="cd06261">
    <property type="entry name" value="TM_PBP2"/>
    <property type="match status" value="1"/>
</dbReference>
<feature type="transmembrane region" description="Helical" evidence="8">
    <location>
        <begin position="206"/>
        <end position="230"/>
    </location>
</feature>
<dbReference type="PROSITE" id="PS50928">
    <property type="entry name" value="ABC_TM1"/>
    <property type="match status" value="1"/>
</dbReference>
<gene>
    <name evidence="11" type="ORF">GCM10011499_22080</name>
</gene>
<feature type="transmembrane region" description="Helical" evidence="8">
    <location>
        <begin position="242"/>
        <end position="262"/>
    </location>
</feature>
<keyword evidence="7 8" id="KW-0472">Membrane</keyword>
<evidence type="ECO:0000256" key="9">
    <source>
        <dbReference type="SAM" id="MobiDB-lite"/>
    </source>
</evidence>
<keyword evidence="4" id="KW-1003">Cell membrane</keyword>
<feature type="compositionally biased region" description="Basic and acidic residues" evidence="9">
    <location>
        <begin position="1"/>
        <end position="12"/>
    </location>
</feature>
<accession>A0A916RDC8</accession>
<dbReference type="OrthoDB" id="9771188at2"/>
<evidence type="ECO:0000256" key="1">
    <source>
        <dbReference type="ARBA" id="ARBA00004429"/>
    </source>
</evidence>
<feature type="transmembrane region" description="Helical" evidence="8">
    <location>
        <begin position="344"/>
        <end position="363"/>
    </location>
</feature>
<protein>
    <submittedName>
        <fullName evidence="11">Amino acid ABC transporter permease</fullName>
    </submittedName>
</protein>
<keyword evidence="12" id="KW-1185">Reference proteome</keyword>
<evidence type="ECO:0000313" key="11">
    <source>
        <dbReference type="EMBL" id="GGA51606.1"/>
    </source>
</evidence>
<feature type="transmembrane region" description="Helical" evidence="8">
    <location>
        <begin position="107"/>
        <end position="124"/>
    </location>
</feature>
<reference evidence="11 12" key="1">
    <citation type="journal article" date="2014" name="Int. J. Syst. Evol. Microbiol.">
        <title>Complete genome sequence of Corynebacterium casei LMG S-19264T (=DSM 44701T), isolated from a smear-ripened cheese.</title>
        <authorList>
            <consortium name="US DOE Joint Genome Institute (JGI-PGF)"/>
            <person name="Walter F."/>
            <person name="Albersmeier A."/>
            <person name="Kalinowski J."/>
            <person name="Ruckert C."/>
        </authorList>
    </citation>
    <scope>NUCLEOTIDE SEQUENCE [LARGE SCALE GENOMIC DNA]</scope>
    <source>
        <strain evidence="11 12">CGMCC 1.15896</strain>
    </source>
</reference>
<feature type="domain" description="ABC transmembrane type-1" evidence="10">
    <location>
        <begin position="171"/>
        <end position="367"/>
    </location>
</feature>
<dbReference type="SUPFAM" id="SSF161098">
    <property type="entry name" value="MetI-like"/>
    <property type="match status" value="1"/>
</dbReference>
<name>A0A916RDC8_9HYPH</name>
<feature type="region of interest" description="Disordered" evidence="9">
    <location>
        <begin position="1"/>
        <end position="21"/>
    </location>
</feature>
<evidence type="ECO:0000256" key="8">
    <source>
        <dbReference type="RuleBase" id="RU363032"/>
    </source>
</evidence>
<evidence type="ECO:0000256" key="4">
    <source>
        <dbReference type="ARBA" id="ARBA00022475"/>
    </source>
</evidence>
<evidence type="ECO:0000313" key="12">
    <source>
        <dbReference type="Proteomes" id="UP000596977"/>
    </source>
</evidence>
<evidence type="ECO:0000256" key="2">
    <source>
        <dbReference type="ARBA" id="ARBA00010072"/>
    </source>
</evidence>
<dbReference type="InterPro" id="IPR035906">
    <property type="entry name" value="MetI-like_sf"/>
</dbReference>
<sequence>MSDLSYVRKEMQPELPPPTRTTGPIAWMRENLFSSPSNTIGTILALVFVAWIVPPLYSFLIGNAVFSDPEGLRGEACRFEGVGACWIFIQGRINFFIYGFFPFDEIWRINLMFAIGVVLLIPLLTPKAPFVRTAAVLFFLVYPFVAYWLMAGGTFLGVALRPVPTGQWGGLTLTLIISLIGIIVSMPLGILLALGRQSKLPIVKTFCVGFIELWRAVPLITVLFMASVMFPLFMPQGVNPDTLLRAIIGICLFQSAYMAEVVRGGLQAMPRGQFEAAYALGLSKVKTMGLVILPQALKHVIPGIVNNFIALFKDTSLVSIIGIFELLNTVRSAGSDANWSSPTHAVTGYIFAGFLFWAFCFAMSRYSIFMENRLHTGHKR</sequence>
<dbReference type="AlphaFoldDB" id="A0A916RDC8"/>
<proteinExistence type="inferred from homology"/>